<dbReference type="EMBL" id="JBEVCJ010000023">
    <property type="protein sequence ID" value="MET1256535.1"/>
    <property type="molecule type" value="Genomic_DNA"/>
</dbReference>
<protein>
    <submittedName>
        <fullName evidence="2">Uncharacterized protein</fullName>
    </submittedName>
</protein>
<organism evidence="2 3">
    <name type="scientific">Aliikangiella maris</name>
    <dbReference type="NCBI Taxonomy" id="3162458"/>
    <lineage>
        <taxon>Bacteria</taxon>
        <taxon>Pseudomonadati</taxon>
        <taxon>Pseudomonadota</taxon>
        <taxon>Gammaproteobacteria</taxon>
        <taxon>Oceanospirillales</taxon>
        <taxon>Pleioneaceae</taxon>
        <taxon>Aliikangiella</taxon>
    </lineage>
</organism>
<keyword evidence="1" id="KW-0812">Transmembrane</keyword>
<dbReference type="SUPFAM" id="SSF160246">
    <property type="entry name" value="EspE N-terminal domain-like"/>
    <property type="match status" value="1"/>
</dbReference>
<keyword evidence="1" id="KW-1133">Transmembrane helix</keyword>
<proteinExistence type="predicted"/>
<dbReference type="Proteomes" id="UP001548189">
    <property type="component" value="Unassembled WGS sequence"/>
</dbReference>
<feature type="transmembrane region" description="Helical" evidence="1">
    <location>
        <begin position="97"/>
        <end position="117"/>
    </location>
</feature>
<dbReference type="RefSeq" id="WP_353897121.1">
    <property type="nucleotide sequence ID" value="NZ_JBEVCJ010000023.1"/>
</dbReference>
<keyword evidence="3" id="KW-1185">Reference proteome</keyword>
<sequence>MSSIKQKIQSNGLMLKWCEWLMESVVQQNSQNYPLSGLQLKSRLGVLLVKRQYISIEQLHRAVAIQQERDIRLGELLIEQGLISQKQLKIVLRRQNWLRLLAAAIAMIITPFTPVMAANYGKVGNSPLPINTHALDSAMPRLINHGNTNLIFGVDNLLSQTDFSQINLLQANPLQTNPLQSGLLQKDLPQTETPLSHGSGYITQSQSQLSQISGGLCTSHVGDGIYRIKASGSGEKGEFVLTHPNYGQLAYSVAYQHHSDAFEPLELKTPSRRFEHSITSKNSIITLPDNQLSNTSNNKMNSCENHTLDRLKVSLRSPKIALKQKNYTGYLVVTIVPE</sequence>
<evidence type="ECO:0000256" key="1">
    <source>
        <dbReference type="SAM" id="Phobius"/>
    </source>
</evidence>
<reference evidence="2 3" key="1">
    <citation type="submission" date="2024-06" db="EMBL/GenBank/DDBJ databases">
        <authorList>
            <person name="Li F."/>
        </authorList>
    </citation>
    <scope>NUCLEOTIDE SEQUENCE [LARGE SCALE GENOMIC DNA]</scope>
    <source>
        <strain evidence="2 3">GXAS 311</strain>
    </source>
</reference>
<accession>A0ABV2BX86</accession>
<gene>
    <name evidence="2" type="ORF">ABVT43_15450</name>
</gene>
<evidence type="ECO:0000313" key="2">
    <source>
        <dbReference type="EMBL" id="MET1256535.1"/>
    </source>
</evidence>
<name>A0ABV2BX86_9GAMM</name>
<comment type="caution">
    <text evidence="2">The sequence shown here is derived from an EMBL/GenBank/DDBJ whole genome shotgun (WGS) entry which is preliminary data.</text>
</comment>
<dbReference type="InterPro" id="IPR037257">
    <property type="entry name" value="T2SS_E_N_sf"/>
</dbReference>
<evidence type="ECO:0000313" key="3">
    <source>
        <dbReference type="Proteomes" id="UP001548189"/>
    </source>
</evidence>
<keyword evidence="1" id="KW-0472">Membrane</keyword>